<feature type="region of interest" description="Disordered" evidence="1">
    <location>
        <begin position="1"/>
        <end position="24"/>
    </location>
</feature>
<comment type="caution">
    <text evidence="2">The sequence shown here is derived from an EMBL/GenBank/DDBJ whole genome shotgun (WGS) entry which is preliminary data.</text>
</comment>
<accession>H0R4S9</accession>
<organism evidence="2 3">
    <name type="scientific">Gordonia effusa NBRC 100432</name>
    <dbReference type="NCBI Taxonomy" id="1077974"/>
    <lineage>
        <taxon>Bacteria</taxon>
        <taxon>Bacillati</taxon>
        <taxon>Actinomycetota</taxon>
        <taxon>Actinomycetes</taxon>
        <taxon>Mycobacteriales</taxon>
        <taxon>Gordoniaceae</taxon>
        <taxon>Gordonia</taxon>
    </lineage>
</organism>
<evidence type="ECO:0008006" key="4">
    <source>
        <dbReference type="Google" id="ProtNLM"/>
    </source>
</evidence>
<dbReference type="EMBL" id="BAEH01000105">
    <property type="protein sequence ID" value="GAB20080.1"/>
    <property type="molecule type" value="Genomic_DNA"/>
</dbReference>
<proteinExistence type="predicted"/>
<reference evidence="2 3" key="1">
    <citation type="submission" date="2011-12" db="EMBL/GenBank/DDBJ databases">
        <title>Whole genome shotgun sequence of Gordonia effusa NBRC 100432.</title>
        <authorList>
            <person name="Yoshida I."/>
            <person name="Takarada H."/>
            <person name="Hosoyama A."/>
            <person name="Tsuchikane K."/>
            <person name="Katsumata H."/>
            <person name="Yamazaki S."/>
            <person name="Fujita N."/>
        </authorList>
    </citation>
    <scope>NUCLEOTIDE SEQUENCE [LARGE SCALE GENOMIC DNA]</scope>
    <source>
        <strain evidence="2 3">NBRC 100432</strain>
    </source>
</reference>
<evidence type="ECO:0000313" key="2">
    <source>
        <dbReference type="EMBL" id="GAB20080.1"/>
    </source>
</evidence>
<dbReference type="STRING" id="1077974.GOEFS_105_00910"/>
<evidence type="ECO:0000256" key="1">
    <source>
        <dbReference type="SAM" id="MobiDB-lite"/>
    </source>
</evidence>
<protein>
    <recommendedName>
        <fullName evidence="4">ABM domain-containing protein</fullName>
    </recommendedName>
</protein>
<dbReference type="AlphaFoldDB" id="H0R4S9"/>
<keyword evidence="3" id="KW-1185">Reference proteome</keyword>
<gene>
    <name evidence="2" type="ORF">GOEFS_105_00910</name>
</gene>
<name>H0R4S9_9ACTN</name>
<dbReference type="Proteomes" id="UP000035034">
    <property type="component" value="Unassembled WGS sequence"/>
</dbReference>
<sequence>MYIEGSTEVVSWGGSTEERRKGRTPVAESKVTIVVPDAATMEKCLTALEESDRRLATMGPGTGGYDWQIVFREDMADGSGKVHFGVVWYDTDFYRAKREIFSASDHTSMFGRLGFTADDVSVEHWVKDAAAA</sequence>
<evidence type="ECO:0000313" key="3">
    <source>
        <dbReference type="Proteomes" id="UP000035034"/>
    </source>
</evidence>
<dbReference type="eggNOG" id="ENOG502ZNRY">
    <property type="taxonomic scope" value="Bacteria"/>
</dbReference>